<accession>A0A2K2CMP9</accession>
<protein>
    <submittedName>
        <fullName evidence="2 3">Uncharacterized protein</fullName>
    </submittedName>
</protein>
<dbReference type="InParanoid" id="A0A2K2CMP9"/>
<reference evidence="2 3" key="1">
    <citation type="journal article" date="2010" name="Nature">
        <title>Genome sequencing and analysis of the model grass Brachypodium distachyon.</title>
        <authorList>
            <consortium name="International Brachypodium Initiative"/>
        </authorList>
    </citation>
    <scope>NUCLEOTIDE SEQUENCE [LARGE SCALE GENOMIC DNA]</scope>
    <source>
        <strain evidence="2 3">Bd21</strain>
    </source>
</reference>
<name>A0A2K2CMP9_BRADI</name>
<evidence type="ECO:0000313" key="2">
    <source>
        <dbReference type="EMBL" id="PNT63296.1"/>
    </source>
</evidence>
<evidence type="ECO:0000256" key="1">
    <source>
        <dbReference type="SAM" id="MobiDB-lite"/>
    </source>
</evidence>
<organism evidence="2">
    <name type="scientific">Brachypodium distachyon</name>
    <name type="common">Purple false brome</name>
    <name type="synonym">Trachynia distachya</name>
    <dbReference type="NCBI Taxonomy" id="15368"/>
    <lineage>
        <taxon>Eukaryota</taxon>
        <taxon>Viridiplantae</taxon>
        <taxon>Streptophyta</taxon>
        <taxon>Embryophyta</taxon>
        <taxon>Tracheophyta</taxon>
        <taxon>Spermatophyta</taxon>
        <taxon>Magnoliopsida</taxon>
        <taxon>Liliopsida</taxon>
        <taxon>Poales</taxon>
        <taxon>Poaceae</taxon>
        <taxon>BOP clade</taxon>
        <taxon>Pooideae</taxon>
        <taxon>Stipodae</taxon>
        <taxon>Brachypodieae</taxon>
        <taxon>Brachypodium</taxon>
    </lineage>
</organism>
<feature type="compositionally biased region" description="Low complexity" evidence="1">
    <location>
        <begin position="78"/>
        <end position="98"/>
    </location>
</feature>
<gene>
    <name evidence="2" type="ORF">BRADI_4g13902v3</name>
</gene>
<evidence type="ECO:0000313" key="3">
    <source>
        <dbReference type="EnsemblPlants" id="PNT63296"/>
    </source>
</evidence>
<reference evidence="2" key="2">
    <citation type="submission" date="2017-06" db="EMBL/GenBank/DDBJ databases">
        <title>WGS assembly of Brachypodium distachyon.</title>
        <authorList>
            <consortium name="The International Brachypodium Initiative"/>
            <person name="Lucas S."/>
            <person name="Harmon-Smith M."/>
            <person name="Lail K."/>
            <person name="Tice H."/>
            <person name="Grimwood J."/>
            <person name="Bruce D."/>
            <person name="Barry K."/>
            <person name="Shu S."/>
            <person name="Lindquist E."/>
            <person name="Wang M."/>
            <person name="Pitluck S."/>
            <person name="Vogel J.P."/>
            <person name="Garvin D.F."/>
            <person name="Mockler T.C."/>
            <person name="Schmutz J."/>
            <person name="Rokhsar D."/>
            <person name="Bevan M.W."/>
        </authorList>
    </citation>
    <scope>NUCLEOTIDE SEQUENCE</scope>
    <source>
        <strain evidence="2">Bd21</strain>
    </source>
</reference>
<proteinExistence type="predicted"/>
<dbReference type="AlphaFoldDB" id="A0A2K2CMP9"/>
<reference evidence="3" key="3">
    <citation type="submission" date="2018-08" db="UniProtKB">
        <authorList>
            <consortium name="EnsemblPlants"/>
        </authorList>
    </citation>
    <scope>IDENTIFICATION</scope>
    <source>
        <strain evidence="3">cv. Bd21</strain>
    </source>
</reference>
<evidence type="ECO:0000313" key="4">
    <source>
        <dbReference type="Proteomes" id="UP000008810"/>
    </source>
</evidence>
<feature type="region of interest" description="Disordered" evidence="1">
    <location>
        <begin position="1"/>
        <end position="98"/>
    </location>
</feature>
<sequence>MAAVSARLQHRRRPAPWWPAEKLRGGGRAGEGDTQTAIGETSPCRRSPLGAGTVAGKASVERIGSGGAPAGLGEERSLGGYSLSRLGSSLGSSRSPCY</sequence>
<dbReference type="EnsemblPlants" id="PNT63296">
    <property type="protein sequence ID" value="PNT63296"/>
    <property type="gene ID" value="BRADI_4g13902v3"/>
</dbReference>
<dbReference type="Proteomes" id="UP000008810">
    <property type="component" value="Chromosome 4"/>
</dbReference>
<dbReference type="EMBL" id="CM000883">
    <property type="protein sequence ID" value="PNT63296.1"/>
    <property type="molecule type" value="Genomic_DNA"/>
</dbReference>
<keyword evidence="4" id="KW-1185">Reference proteome</keyword>
<dbReference type="Gramene" id="PNT63296">
    <property type="protein sequence ID" value="PNT63296"/>
    <property type="gene ID" value="BRADI_4g13902v3"/>
</dbReference>